<comment type="similarity">
    <text evidence="1">Belongs to the sigma-70 factor family. ECF subfamily.</text>
</comment>
<dbReference type="GO" id="GO:0016987">
    <property type="term" value="F:sigma factor activity"/>
    <property type="evidence" value="ECO:0007669"/>
    <property type="project" value="UniProtKB-KW"/>
</dbReference>
<organism evidence="9">
    <name type="scientific">marine metagenome</name>
    <dbReference type="NCBI Taxonomy" id="408172"/>
    <lineage>
        <taxon>unclassified sequences</taxon>
        <taxon>metagenomes</taxon>
        <taxon>ecological metagenomes</taxon>
    </lineage>
</organism>
<dbReference type="InterPro" id="IPR036388">
    <property type="entry name" value="WH-like_DNA-bd_sf"/>
</dbReference>
<evidence type="ECO:0000256" key="2">
    <source>
        <dbReference type="ARBA" id="ARBA00023015"/>
    </source>
</evidence>
<keyword evidence="3" id="KW-0731">Sigma factor</keyword>
<keyword evidence="6" id="KW-0175">Coiled coil</keyword>
<keyword evidence="5" id="KW-0804">Transcription</keyword>
<keyword evidence="4" id="KW-0238">DNA-binding</keyword>
<dbReference type="InterPro" id="IPR007627">
    <property type="entry name" value="RNA_pol_sigma70_r2"/>
</dbReference>
<evidence type="ECO:0000256" key="3">
    <source>
        <dbReference type="ARBA" id="ARBA00023082"/>
    </source>
</evidence>
<keyword evidence="2" id="KW-0805">Transcription regulation</keyword>
<evidence type="ECO:0000256" key="6">
    <source>
        <dbReference type="SAM" id="Coils"/>
    </source>
</evidence>
<dbReference type="SUPFAM" id="SSF88946">
    <property type="entry name" value="Sigma2 domain of RNA polymerase sigma factors"/>
    <property type="match status" value="1"/>
</dbReference>
<dbReference type="AlphaFoldDB" id="A0A381PA14"/>
<dbReference type="Gene3D" id="1.10.1740.10">
    <property type="match status" value="1"/>
</dbReference>
<accession>A0A381PA14</accession>
<dbReference type="InterPro" id="IPR013324">
    <property type="entry name" value="RNA_pol_sigma_r3/r4-like"/>
</dbReference>
<dbReference type="GO" id="GO:0003677">
    <property type="term" value="F:DNA binding"/>
    <property type="evidence" value="ECO:0007669"/>
    <property type="project" value="UniProtKB-KW"/>
</dbReference>
<dbReference type="Gene3D" id="1.10.10.10">
    <property type="entry name" value="Winged helix-like DNA-binding domain superfamily/Winged helix DNA-binding domain"/>
    <property type="match status" value="1"/>
</dbReference>
<sequence length="214" mass="23752">MSETASTSDAYLVRKAQAGDSQAFGVLVSRYMRAAYAVGLSVTGHHGDAEDAAQEAFMVALARLDDCRNPDRFAGWLLAIVRNRARNLVRREVLRDTDVLPETAAARGRTPEKEAEHAELQERLEKALQRLPEVQREIVLLHDLEGWKHREIAERLGIPSGTVRSHLHFARKSLRQDADLAQVVVEQVKDDGNMTDIGNVRAGGGSRRLKIKVG</sequence>
<dbReference type="SUPFAM" id="SSF88659">
    <property type="entry name" value="Sigma3 and sigma4 domains of RNA polymerase sigma factors"/>
    <property type="match status" value="1"/>
</dbReference>
<evidence type="ECO:0008006" key="10">
    <source>
        <dbReference type="Google" id="ProtNLM"/>
    </source>
</evidence>
<evidence type="ECO:0000259" key="7">
    <source>
        <dbReference type="Pfam" id="PF04542"/>
    </source>
</evidence>
<evidence type="ECO:0000256" key="5">
    <source>
        <dbReference type="ARBA" id="ARBA00023163"/>
    </source>
</evidence>
<proteinExistence type="inferred from homology"/>
<gene>
    <name evidence="9" type="ORF">METZ01_LOCUS15922</name>
</gene>
<evidence type="ECO:0000313" key="9">
    <source>
        <dbReference type="EMBL" id="SUZ63068.1"/>
    </source>
</evidence>
<dbReference type="PANTHER" id="PTHR43133">
    <property type="entry name" value="RNA POLYMERASE ECF-TYPE SIGMA FACTO"/>
    <property type="match status" value="1"/>
</dbReference>
<feature type="domain" description="RNA polymerase sigma factor 70 region 4 type 2" evidence="8">
    <location>
        <begin position="122"/>
        <end position="174"/>
    </location>
</feature>
<dbReference type="GO" id="GO:0006352">
    <property type="term" value="P:DNA-templated transcription initiation"/>
    <property type="evidence" value="ECO:0007669"/>
    <property type="project" value="InterPro"/>
</dbReference>
<dbReference type="InterPro" id="IPR013249">
    <property type="entry name" value="RNA_pol_sigma70_r4_t2"/>
</dbReference>
<dbReference type="InterPro" id="IPR039425">
    <property type="entry name" value="RNA_pol_sigma-70-like"/>
</dbReference>
<evidence type="ECO:0000256" key="4">
    <source>
        <dbReference type="ARBA" id="ARBA00023125"/>
    </source>
</evidence>
<evidence type="ECO:0000259" key="8">
    <source>
        <dbReference type="Pfam" id="PF08281"/>
    </source>
</evidence>
<protein>
    <recommendedName>
        <fullName evidence="10">HTH luxR-type domain-containing protein</fullName>
    </recommendedName>
</protein>
<dbReference type="InterPro" id="IPR014284">
    <property type="entry name" value="RNA_pol_sigma-70_dom"/>
</dbReference>
<dbReference type="Pfam" id="PF04542">
    <property type="entry name" value="Sigma70_r2"/>
    <property type="match status" value="1"/>
</dbReference>
<evidence type="ECO:0000256" key="1">
    <source>
        <dbReference type="ARBA" id="ARBA00010641"/>
    </source>
</evidence>
<reference evidence="9" key="1">
    <citation type="submission" date="2018-05" db="EMBL/GenBank/DDBJ databases">
        <authorList>
            <person name="Lanie J.A."/>
            <person name="Ng W.-L."/>
            <person name="Kazmierczak K.M."/>
            <person name="Andrzejewski T.M."/>
            <person name="Davidsen T.M."/>
            <person name="Wayne K.J."/>
            <person name="Tettelin H."/>
            <person name="Glass J.I."/>
            <person name="Rusch D."/>
            <person name="Podicherti R."/>
            <person name="Tsui H.-C.T."/>
            <person name="Winkler M.E."/>
        </authorList>
    </citation>
    <scope>NUCLEOTIDE SEQUENCE</scope>
</reference>
<dbReference type="EMBL" id="UINC01000907">
    <property type="protein sequence ID" value="SUZ63068.1"/>
    <property type="molecule type" value="Genomic_DNA"/>
</dbReference>
<dbReference type="NCBIfam" id="TIGR02937">
    <property type="entry name" value="sigma70-ECF"/>
    <property type="match status" value="1"/>
</dbReference>
<dbReference type="InterPro" id="IPR013325">
    <property type="entry name" value="RNA_pol_sigma_r2"/>
</dbReference>
<feature type="coiled-coil region" evidence="6">
    <location>
        <begin position="110"/>
        <end position="137"/>
    </location>
</feature>
<dbReference type="CDD" id="cd06171">
    <property type="entry name" value="Sigma70_r4"/>
    <property type="match status" value="1"/>
</dbReference>
<name>A0A381PA14_9ZZZZ</name>
<dbReference type="PANTHER" id="PTHR43133:SF8">
    <property type="entry name" value="RNA POLYMERASE SIGMA FACTOR HI_1459-RELATED"/>
    <property type="match status" value="1"/>
</dbReference>
<dbReference type="Pfam" id="PF08281">
    <property type="entry name" value="Sigma70_r4_2"/>
    <property type="match status" value="1"/>
</dbReference>
<feature type="domain" description="RNA polymerase sigma-70 region 2" evidence="7">
    <location>
        <begin position="27"/>
        <end position="92"/>
    </location>
</feature>